<evidence type="ECO:0000313" key="1">
    <source>
        <dbReference type="EMBL" id="BAW80635.1"/>
    </source>
</evidence>
<reference evidence="1 2" key="1">
    <citation type="journal article" date="2017" name="ISME J.">
        <title>An acid-tolerant ammonia-oxidizing ?-proteobacterium from soil.</title>
        <authorList>
            <person name="Hayatsu M."/>
            <person name="Tago K."/>
            <person name="Uchiyama I."/>
            <person name="Toyoda A."/>
            <person name="Wang Y."/>
            <person name="Shimomura Y."/>
            <person name="Okubo T."/>
            <person name="Kurisu F."/>
            <person name="Hirono Y."/>
            <person name="Nonaka K."/>
            <person name="Akiyama H."/>
            <person name="Itoh T."/>
            <person name="Takami H."/>
        </authorList>
    </citation>
    <scope>NUCLEOTIDE SEQUENCE [LARGE SCALE GENOMIC DNA]</scope>
    <source>
        <strain evidence="1 2">TAO100</strain>
    </source>
</reference>
<dbReference type="RefSeq" id="WP_096527156.1">
    <property type="nucleotide sequence ID" value="NZ_AP014836.1"/>
</dbReference>
<organism evidence="1 2">
    <name type="scientific">Candidatus Nitrosoglobus terrae</name>
    <dbReference type="NCBI Taxonomy" id="1630141"/>
    <lineage>
        <taxon>Bacteria</taxon>
        <taxon>Pseudomonadati</taxon>
        <taxon>Pseudomonadota</taxon>
        <taxon>Gammaproteobacteria</taxon>
        <taxon>Chromatiales</taxon>
        <taxon>Chromatiaceae</taxon>
        <taxon>Candidatus Nitrosoglobus</taxon>
    </lineage>
</organism>
<dbReference type="AlphaFoldDB" id="A0A1Q2SNA5"/>
<proteinExistence type="predicted"/>
<accession>A0A1Q2SNA5</accession>
<protein>
    <submittedName>
        <fullName evidence="1">Hypothetical conserved protein</fullName>
    </submittedName>
</protein>
<dbReference type="KEGG" id="ntt:TAO_1265"/>
<sequence>MISDEVSPLRVISKTIDAADFNRVRLALRRLGSPLRVALPEHRGLEVILDNQVWLCVDSCHEDRLILAWRSFAMVERQGLHEPVKCELCFYHMHAGLIMGSAVEQLSQALEQRLTEDRNSI</sequence>
<dbReference type="OrthoDB" id="8480203at2"/>
<name>A0A1Q2SNA5_9GAMM</name>
<keyword evidence="2" id="KW-1185">Reference proteome</keyword>
<dbReference type="Proteomes" id="UP000243679">
    <property type="component" value="Chromosome"/>
</dbReference>
<evidence type="ECO:0000313" key="2">
    <source>
        <dbReference type="Proteomes" id="UP000243679"/>
    </source>
</evidence>
<gene>
    <name evidence="1" type="ORF">TAO_1265</name>
</gene>
<dbReference type="EMBL" id="AP014836">
    <property type="protein sequence ID" value="BAW80635.1"/>
    <property type="molecule type" value="Genomic_DNA"/>
</dbReference>